<dbReference type="GO" id="GO:0003700">
    <property type="term" value="F:DNA-binding transcription factor activity"/>
    <property type="evidence" value="ECO:0007669"/>
    <property type="project" value="InterPro"/>
</dbReference>
<dbReference type="SMART" id="SM00895">
    <property type="entry name" value="FCD"/>
    <property type="match status" value="1"/>
</dbReference>
<evidence type="ECO:0000259" key="5">
    <source>
        <dbReference type="PROSITE" id="PS50949"/>
    </source>
</evidence>
<keyword evidence="2" id="KW-0238">DNA-binding</keyword>
<accession>A0A9E7ZX20</accession>
<dbReference type="InterPro" id="IPR036388">
    <property type="entry name" value="WH-like_DNA-bd_sf"/>
</dbReference>
<dbReference type="SUPFAM" id="SSF46785">
    <property type="entry name" value="Winged helix' DNA-binding domain"/>
    <property type="match status" value="1"/>
</dbReference>
<protein>
    <submittedName>
        <fullName evidence="6">GntR family transcriptional regulator</fullName>
    </submittedName>
</protein>
<evidence type="ECO:0000256" key="1">
    <source>
        <dbReference type="ARBA" id="ARBA00023015"/>
    </source>
</evidence>
<dbReference type="Pfam" id="PF07729">
    <property type="entry name" value="FCD"/>
    <property type="match status" value="1"/>
</dbReference>
<feature type="region of interest" description="Disordered" evidence="4">
    <location>
        <begin position="1"/>
        <end position="26"/>
    </location>
</feature>
<proteinExistence type="predicted"/>
<dbReference type="Gene3D" id="1.20.120.530">
    <property type="entry name" value="GntR ligand-binding domain-like"/>
    <property type="match status" value="1"/>
</dbReference>
<dbReference type="PANTHER" id="PTHR43537">
    <property type="entry name" value="TRANSCRIPTIONAL REGULATOR, GNTR FAMILY"/>
    <property type="match status" value="1"/>
</dbReference>
<evidence type="ECO:0000313" key="6">
    <source>
        <dbReference type="EMBL" id="UZF88806.1"/>
    </source>
</evidence>
<dbReference type="PROSITE" id="PS50949">
    <property type="entry name" value="HTH_GNTR"/>
    <property type="match status" value="1"/>
</dbReference>
<feature type="compositionally biased region" description="Basic and acidic residues" evidence="4">
    <location>
        <begin position="16"/>
        <end position="26"/>
    </location>
</feature>
<reference evidence="6" key="1">
    <citation type="submission" date="2022-08" db="EMBL/GenBank/DDBJ databases">
        <title>Complete Genome Sequences of 2 Bosea sp. soil isolates.</title>
        <authorList>
            <person name="Alvarez Arevalo M."/>
            <person name="Sterndorff E.B."/>
            <person name="Faurdal D."/>
            <person name="Joergensen T.S."/>
            <person name="Weber T."/>
        </authorList>
    </citation>
    <scope>NUCLEOTIDE SEQUENCE</scope>
    <source>
        <strain evidence="6">NBC_00436</strain>
    </source>
</reference>
<dbReference type="GO" id="GO:0003677">
    <property type="term" value="F:DNA binding"/>
    <property type="evidence" value="ECO:0007669"/>
    <property type="project" value="UniProtKB-KW"/>
</dbReference>
<dbReference type="InterPro" id="IPR036390">
    <property type="entry name" value="WH_DNA-bd_sf"/>
</dbReference>
<feature type="domain" description="HTH gntR-type" evidence="5">
    <location>
        <begin position="24"/>
        <end position="90"/>
    </location>
</feature>
<dbReference type="Pfam" id="PF00392">
    <property type="entry name" value="GntR"/>
    <property type="match status" value="1"/>
</dbReference>
<dbReference type="PANTHER" id="PTHR43537:SF49">
    <property type="entry name" value="TRANSCRIPTIONAL REGULATORY PROTEIN"/>
    <property type="match status" value="1"/>
</dbReference>
<dbReference type="InterPro" id="IPR008920">
    <property type="entry name" value="TF_FadR/GntR_C"/>
</dbReference>
<dbReference type="SUPFAM" id="SSF48008">
    <property type="entry name" value="GntR ligand-binding domain-like"/>
    <property type="match status" value="1"/>
</dbReference>
<keyword evidence="3" id="KW-0804">Transcription</keyword>
<keyword evidence="1" id="KW-0805">Transcription regulation</keyword>
<dbReference type="AlphaFoldDB" id="A0A9E7ZX20"/>
<sequence>MQKRFTLAASDQPSGDAEKGALGRRRSGDAYETLRNAILSGEIRPNEPLIEADIAAALTVSRTPVREALQRLAVEQLIVPRRRGWAVREITAVEASENSEVRAALEGYAARLAAERATDDEIAAVAAVHARRIASDPADDRTRVETNREFHGIIVTAARNEKLRDAILRSGRFYFNGSVARMTSPAEFRLSNEDHEIILQALLARDGDRAEQAMRKHIMRTFHIFRELSYPAHGAPSLAPLHGSEG</sequence>
<dbReference type="InterPro" id="IPR011711">
    <property type="entry name" value="GntR_C"/>
</dbReference>
<organism evidence="6">
    <name type="scientific">Bosea sp. NBC_00436</name>
    <dbReference type="NCBI Taxonomy" id="2969620"/>
    <lineage>
        <taxon>Bacteria</taxon>
        <taxon>Pseudomonadati</taxon>
        <taxon>Pseudomonadota</taxon>
        <taxon>Alphaproteobacteria</taxon>
        <taxon>Hyphomicrobiales</taxon>
        <taxon>Boseaceae</taxon>
        <taxon>Bosea</taxon>
    </lineage>
</organism>
<dbReference type="SMART" id="SM00345">
    <property type="entry name" value="HTH_GNTR"/>
    <property type="match status" value="1"/>
</dbReference>
<dbReference type="InterPro" id="IPR000524">
    <property type="entry name" value="Tscrpt_reg_HTH_GntR"/>
</dbReference>
<gene>
    <name evidence="6" type="ORF">NWE54_08460</name>
</gene>
<dbReference type="Gene3D" id="1.10.10.10">
    <property type="entry name" value="Winged helix-like DNA-binding domain superfamily/Winged helix DNA-binding domain"/>
    <property type="match status" value="1"/>
</dbReference>
<evidence type="ECO:0000256" key="2">
    <source>
        <dbReference type="ARBA" id="ARBA00023125"/>
    </source>
</evidence>
<dbReference type="EMBL" id="CP102774">
    <property type="protein sequence ID" value="UZF88806.1"/>
    <property type="molecule type" value="Genomic_DNA"/>
</dbReference>
<evidence type="ECO:0000256" key="3">
    <source>
        <dbReference type="ARBA" id="ARBA00023163"/>
    </source>
</evidence>
<evidence type="ECO:0000256" key="4">
    <source>
        <dbReference type="SAM" id="MobiDB-lite"/>
    </source>
</evidence>
<name>A0A9E7ZX20_9HYPH</name>